<name>A0A413YMF9_9FIRM</name>
<protein>
    <recommendedName>
        <fullName evidence="3">Response regulator</fullName>
    </recommendedName>
</protein>
<reference evidence="1 2" key="1">
    <citation type="submission" date="2018-08" db="EMBL/GenBank/DDBJ databases">
        <title>A genome reference for cultivated species of the human gut microbiota.</title>
        <authorList>
            <person name="Zou Y."/>
            <person name="Xue W."/>
            <person name="Luo G."/>
        </authorList>
    </citation>
    <scope>NUCLEOTIDE SEQUENCE [LARGE SCALE GENOMIC DNA]</scope>
    <source>
        <strain evidence="1 2">AM37-5</strain>
    </source>
</reference>
<accession>A0A413YMF9</accession>
<evidence type="ECO:0000313" key="1">
    <source>
        <dbReference type="EMBL" id="RHC09631.1"/>
    </source>
</evidence>
<proteinExistence type="predicted"/>
<comment type="caution">
    <text evidence="1">The sequence shown here is derived from an EMBL/GenBank/DDBJ whole genome shotgun (WGS) entry which is preliminary data.</text>
</comment>
<gene>
    <name evidence="1" type="ORF">DW860_04650</name>
</gene>
<evidence type="ECO:0000313" key="2">
    <source>
        <dbReference type="Proteomes" id="UP000284742"/>
    </source>
</evidence>
<dbReference type="RefSeq" id="WP_118404099.1">
    <property type="nucleotide sequence ID" value="NZ_QSHK01000002.1"/>
</dbReference>
<dbReference type="EMBL" id="QSHK01000002">
    <property type="protein sequence ID" value="RHC09631.1"/>
    <property type="molecule type" value="Genomic_DNA"/>
</dbReference>
<evidence type="ECO:0008006" key="3">
    <source>
        <dbReference type="Google" id="ProtNLM"/>
    </source>
</evidence>
<dbReference type="Proteomes" id="UP000284742">
    <property type="component" value="Unassembled WGS sequence"/>
</dbReference>
<sequence>MEKILLFSDDEKLFEITKQVTEGKQELIWGNYQCLETNGYPFADVVIMHFDEDKIRKDILQPIIKVKGRLGHLTPILAVIENGSMQDIFSVLKIGVYDYIETIDDLEKYQKKIQDIILWDWYLKKYKGG</sequence>
<dbReference type="AlphaFoldDB" id="A0A413YMF9"/>
<organism evidence="1 2">
    <name type="scientific">Dorea formicigenerans</name>
    <dbReference type="NCBI Taxonomy" id="39486"/>
    <lineage>
        <taxon>Bacteria</taxon>
        <taxon>Bacillati</taxon>
        <taxon>Bacillota</taxon>
        <taxon>Clostridia</taxon>
        <taxon>Lachnospirales</taxon>
        <taxon>Lachnospiraceae</taxon>
        <taxon>Dorea</taxon>
    </lineage>
</organism>